<evidence type="ECO:0000313" key="1">
    <source>
        <dbReference type="EMBL" id="KQB42735.1"/>
    </source>
</evidence>
<accession>A0A0Q0SCR4</accession>
<dbReference type="InterPro" id="IPR036513">
    <property type="entry name" value="STAS_dom_sf"/>
</dbReference>
<protein>
    <submittedName>
        <fullName evidence="1">DUF3478 domain containing protein</fullName>
    </submittedName>
</protein>
<proteinExistence type="predicted"/>
<reference evidence="1 2" key="1">
    <citation type="submission" date="2014-09" db="EMBL/GenBank/DDBJ databases">
        <title>Genome sequence of Flavobacterium aquidurense RC62.</title>
        <authorList>
            <person name="Kim J.F."/>
            <person name="Kwak M.-J."/>
        </authorList>
    </citation>
    <scope>NUCLEOTIDE SEQUENCE [LARGE SCALE GENOMIC DNA]</scope>
    <source>
        <strain evidence="1 2">RC62</strain>
    </source>
</reference>
<dbReference type="AlphaFoldDB" id="A0A0Q0SCR4"/>
<dbReference type="InterPro" id="IPR021866">
    <property type="entry name" value="SpoIIAA-like"/>
</dbReference>
<dbReference type="Pfam" id="PF11964">
    <property type="entry name" value="SpoIIAA-like"/>
    <property type="match status" value="1"/>
</dbReference>
<dbReference type="Proteomes" id="UP000050443">
    <property type="component" value="Unassembled WGS sequence"/>
</dbReference>
<dbReference type="Gene3D" id="3.40.50.10600">
    <property type="entry name" value="SpoIIaa-like domains"/>
    <property type="match status" value="1"/>
</dbReference>
<dbReference type="STRING" id="362413.RC62_3742"/>
<dbReference type="EMBL" id="JRLF01000006">
    <property type="protein sequence ID" value="KQB42735.1"/>
    <property type="molecule type" value="Genomic_DNA"/>
</dbReference>
<evidence type="ECO:0000313" key="2">
    <source>
        <dbReference type="Proteomes" id="UP000050443"/>
    </source>
</evidence>
<dbReference type="OrthoDB" id="555504at2"/>
<comment type="caution">
    <text evidence="1">The sequence shown here is derived from an EMBL/GenBank/DDBJ whole genome shotgun (WGS) entry which is preliminary data.</text>
</comment>
<dbReference type="SUPFAM" id="SSF52091">
    <property type="entry name" value="SpoIIaa-like"/>
    <property type="match status" value="1"/>
</dbReference>
<sequence>MIHKIETANNLIAFRALGQVTTDDFKSVILPELEGLSKQSNEINFLFALDTDVQNFTENVWFQDAVLGLQQFDNWNRVAIVSDSEEINFNDGFTFNSTGELRGFKKLAFNKALKWVEGNSIL</sequence>
<dbReference type="RefSeq" id="WP_055092821.1">
    <property type="nucleotide sequence ID" value="NZ_JRLF01000006.1"/>
</dbReference>
<name>A0A0Q0SCR4_9FLAO</name>
<dbReference type="PATRIC" id="fig|362413.3.peg.3667"/>
<organism evidence="1 2">
    <name type="scientific">Flavobacterium aquidurense</name>
    <dbReference type="NCBI Taxonomy" id="362413"/>
    <lineage>
        <taxon>Bacteria</taxon>
        <taxon>Pseudomonadati</taxon>
        <taxon>Bacteroidota</taxon>
        <taxon>Flavobacteriia</taxon>
        <taxon>Flavobacteriales</taxon>
        <taxon>Flavobacteriaceae</taxon>
        <taxon>Flavobacterium</taxon>
    </lineage>
</organism>
<dbReference type="InterPro" id="IPR038396">
    <property type="entry name" value="SpoIIAA-like_sf"/>
</dbReference>
<gene>
    <name evidence="1" type="ORF">RC62_3742</name>
</gene>